<reference evidence="2" key="1">
    <citation type="journal article" date="2014" name="Front. Microbiol.">
        <title>High frequency of phylogenetically diverse reductive dehalogenase-homologous genes in deep subseafloor sedimentary metagenomes.</title>
        <authorList>
            <person name="Kawai M."/>
            <person name="Futagami T."/>
            <person name="Toyoda A."/>
            <person name="Takaki Y."/>
            <person name="Nishi S."/>
            <person name="Hori S."/>
            <person name="Arai W."/>
            <person name="Tsubouchi T."/>
            <person name="Morono Y."/>
            <person name="Uchiyama I."/>
            <person name="Ito T."/>
            <person name="Fujiyama A."/>
            <person name="Inagaki F."/>
            <person name="Takami H."/>
        </authorList>
    </citation>
    <scope>NUCLEOTIDE SEQUENCE</scope>
    <source>
        <strain evidence="2">Expedition CK06-06</strain>
    </source>
</reference>
<sequence length="114" mass="11737">MEKTWKPTTAGILSIICGAWGVSSGAVVAVLGGSVTWMVGVPFAAKILGLVGIPMIVLGTVAIVGGVYALKRRVWGLALAGAICAFIVPPPFVLGILAIIFVVMGKDEFEPKNT</sequence>
<protein>
    <submittedName>
        <fullName evidence="2">Uncharacterized protein</fullName>
    </submittedName>
</protein>
<keyword evidence="1" id="KW-0812">Transmembrane</keyword>
<organism evidence="2">
    <name type="scientific">marine sediment metagenome</name>
    <dbReference type="NCBI Taxonomy" id="412755"/>
    <lineage>
        <taxon>unclassified sequences</taxon>
        <taxon>metagenomes</taxon>
        <taxon>ecological metagenomes</taxon>
    </lineage>
</organism>
<keyword evidence="1" id="KW-1133">Transmembrane helix</keyword>
<evidence type="ECO:0000256" key="1">
    <source>
        <dbReference type="SAM" id="Phobius"/>
    </source>
</evidence>
<gene>
    <name evidence="2" type="ORF">S03H2_17442</name>
</gene>
<proteinExistence type="predicted"/>
<dbReference type="EMBL" id="BARU01008999">
    <property type="protein sequence ID" value="GAH46621.1"/>
    <property type="molecule type" value="Genomic_DNA"/>
</dbReference>
<feature type="transmembrane region" description="Helical" evidence="1">
    <location>
        <begin position="47"/>
        <end position="70"/>
    </location>
</feature>
<feature type="transmembrane region" description="Helical" evidence="1">
    <location>
        <begin position="12"/>
        <end position="35"/>
    </location>
</feature>
<accession>X1FLR9</accession>
<dbReference type="AlphaFoldDB" id="X1FLR9"/>
<feature type="transmembrane region" description="Helical" evidence="1">
    <location>
        <begin position="77"/>
        <end position="104"/>
    </location>
</feature>
<keyword evidence="1" id="KW-0472">Membrane</keyword>
<comment type="caution">
    <text evidence="2">The sequence shown here is derived from an EMBL/GenBank/DDBJ whole genome shotgun (WGS) entry which is preliminary data.</text>
</comment>
<name>X1FLR9_9ZZZZ</name>
<evidence type="ECO:0000313" key="2">
    <source>
        <dbReference type="EMBL" id="GAH46621.1"/>
    </source>
</evidence>